<feature type="binding site" evidence="5">
    <location>
        <position position="282"/>
    </location>
    <ligand>
        <name>S-adenosyl-L-methionine</name>
        <dbReference type="ChEBI" id="CHEBI:59789"/>
    </ligand>
</feature>
<evidence type="ECO:0000256" key="4">
    <source>
        <dbReference type="ARBA" id="ARBA00023014"/>
    </source>
</evidence>
<dbReference type="GO" id="GO:0070041">
    <property type="term" value="F:rRNA (uridine-C5-)-methyltransferase activity"/>
    <property type="evidence" value="ECO:0007669"/>
    <property type="project" value="TreeGrafter"/>
</dbReference>
<dbReference type="InterPro" id="IPR010280">
    <property type="entry name" value="U5_MeTrfase_fam"/>
</dbReference>
<evidence type="ECO:0000256" key="7">
    <source>
        <dbReference type="SAM" id="MobiDB-lite"/>
    </source>
</evidence>
<dbReference type="PROSITE" id="PS01231">
    <property type="entry name" value="TRMA_2"/>
    <property type="match status" value="1"/>
</dbReference>
<dbReference type="PROSITE" id="PS51687">
    <property type="entry name" value="SAM_MT_RNA_M5U"/>
    <property type="match status" value="1"/>
</dbReference>
<evidence type="ECO:0000256" key="3">
    <source>
        <dbReference type="ARBA" id="ARBA00022691"/>
    </source>
</evidence>
<dbReference type="SUPFAM" id="SSF50249">
    <property type="entry name" value="Nucleic acid-binding proteins"/>
    <property type="match status" value="1"/>
</dbReference>
<dbReference type="InterPro" id="IPR012340">
    <property type="entry name" value="NA-bd_OB-fold"/>
</dbReference>
<evidence type="ECO:0000256" key="2">
    <source>
        <dbReference type="ARBA" id="ARBA00022679"/>
    </source>
</evidence>
<evidence type="ECO:0000256" key="1">
    <source>
        <dbReference type="ARBA" id="ARBA00022603"/>
    </source>
</evidence>
<dbReference type="Gene3D" id="2.40.50.1070">
    <property type="match status" value="1"/>
</dbReference>
<dbReference type="Gene3D" id="3.40.50.150">
    <property type="entry name" value="Vaccinia Virus protein VP39"/>
    <property type="match status" value="1"/>
</dbReference>
<dbReference type="GO" id="GO:0051539">
    <property type="term" value="F:4 iron, 4 sulfur cluster binding"/>
    <property type="evidence" value="ECO:0007669"/>
    <property type="project" value="UniProtKB-KW"/>
</dbReference>
<keyword evidence="1 5" id="KW-0489">Methyltransferase</keyword>
<dbReference type="SUPFAM" id="SSF53335">
    <property type="entry name" value="S-adenosyl-L-methionine-dependent methyltransferases"/>
    <property type="match status" value="1"/>
</dbReference>
<gene>
    <name evidence="9" type="ORF">SAMN05421720_11019</name>
</gene>
<evidence type="ECO:0000256" key="6">
    <source>
        <dbReference type="PROSITE-ProRule" id="PRU10015"/>
    </source>
</evidence>
<feature type="active site" evidence="6">
    <location>
        <position position="402"/>
    </location>
</feature>
<dbReference type="InterPro" id="IPR029063">
    <property type="entry name" value="SAM-dependent_MTases_sf"/>
</dbReference>
<organism evidence="9 10">
    <name type="scientific">Rhodospira trueperi</name>
    <dbReference type="NCBI Taxonomy" id="69960"/>
    <lineage>
        <taxon>Bacteria</taxon>
        <taxon>Pseudomonadati</taxon>
        <taxon>Pseudomonadota</taxon>
        <taxon>Alphaproteobacteria</taxon>
        <taxon>Rhodospirillales</taxon>
        <taxon>Rhodospirillaceae</taxon>
        <taxon>Rhodospira</taxon>
    </lineage>
</organism>
<feature type="binding site" evidence="5">
    <location>
        <position position="331"/>
    </location>
    <ligand>
        <name>S-adenosyl-L-methionine</name>
        <dbReference type="ChEBI" id="CHEBI:59789"/>
    </ligand>
</feature>
<sequence>MSKGRRPTGRPSGARRTARSNWPGPDTVEVTVTALGARGDGLAQHESSALFVVGALPGERVRARVGARKGHGWQAHVTDVLQASAERIEPACPHFGPCGGCTIQHLSPSAQAAWKRQQVVEALIRRGFPAPEVDATVSVPPGQRRRCTVAWRRTPRGALVGFHAQDTHRLEDVRACAMLTPALFALMEPLRALVRDIARPGEHGQAVLTMTDTGAEVALILARPPDLAARERLAAFAEATDLARLRWMPDPDSAPEPLAERRPPVVTLGEAAVVLPPLAFLQPSRAGGDAITASVLARLPEGSGSVLDLFAGVGTLSFPLAGTGRPVHAVDAAPEALSALAAAIPPHRQMTTACRDLERDPLQGADLTGHEVAVFDPPRAGARAQAAALAQHGPDRIIAVSCNPSSFARDARALADGGYTLGRATPIDQFPWSAHVELVAGFSR</sequence>
<dbReference type="InterPro" id="IPR002792">
    <property type="entry name" value="TRAM_dom"/>
</dbReference>
<dbReference type="Pfam" id="PF01938">
    <property type="entry name" value="TRAM"/>
    <property type="match status" value="1"/>
</dbReference>
<keyword evidence="10" id="KW-1185">Reference proteome</keyword>
<accession>A0A1G7EY43</accession>
<keyword evidence="4" id="KW-0408">Iron</keyword>
<evidence type="ECO:0000256" key="5">
    <source>
        <dbReference type="PROSITE-ProRule" id="PRU01024"/>
    </source>
</evidence>
<dbReference type="RefSeq" id="WP_092787002.1">
    <property type="nucleotide sequence ID" value="NZ_FNAP01000010.1"/>
</dbReference>
<feature type="binding site" evidence="5">
    <location>
        <position position="310"/>
    </location>
    <ligand>
        <name>S-adenosyl-L-methionine</name>
        <dbReference type="ChEBI" id="CHEBI:59789"/>
    </ligand>
</feature>
<keyword evidence="4" id="KW-0479">Metal-binding</keyword>
<dbReference type="GO" id="GO:0070475">
    <property type="term" value="P:rRNA base methylation"/>
    <property type="evidence" value="ECO:0007669"/>
    <property type="project" value="TreeGrafter"/>
</dbReference>
<feature type="region of interest" description="Disordered" evidence="7">
    <location>
        <begin position="1"/>
        <end position="27"/>
    </location>
</feature>
<keyword evidence="3 5" id="KW-0949">S-adenosyl-L-methionine</keyword>
<evidence type="ECO:0000313" key="9">
    <source>
        <dbReference type="EMBL" id="SDE68285.1"/>
    </source>
</evidence>
<dbReference type="OrthoDB" id="9804590at2"/>
<dbReference type="InterPro" id="IPR030391">
    <property type="entry name" value="MeTrfase_TrmA_CS"/>
</dbReference>
<evidence type="ECO:0000259" key="8">
    <source>
        <dbReference type="PROSITE" id="PS50926"/>
    </source>
</evidence>
<reference evidence="9 10" key="1">
    <citation type="submission" date="2016-10" db="EMBL/GenBank/DDBJ databases">
        <authorList>
            <person name="de Groot N.N."/>
        </authorList>
    </citation>
    <scope>NUCLEOTIDE SEQUENCE [LARGE SCALE GENOMIC DNA]</scope>
    <source>
        <strain evidence="9 10">ATCC 700224</strain>
    </source>
</reference>
<dbReference type="EMBL" id="FNAP01000010">
    <property type="protein sequence ID" value="SDE68285.1"/>
    <property type="molecule type" value="Genomic_DNA"/>
</dbReference>
<dbReference type="AlphaFoldDB" id="A0A1G7EY43"/>
<dbReference type="PANTHER" id="PTHR11061:SF30">
    <property type="entry name" value="TRNA (URACIL(54)-C(5))-METHYLTRANSFERASE"/>
    <property type="match status" value="1"/>
</dbReference>
<dbReference type="InterPro" id="IPR030390">
    <property type="entry name" value="MeTrfase_TrmA_AS"/>
</dbReference>
<feature type="active site" description="Nucleophile" evidence="5">
    <location>
        <position position="402"/>
    </location>
</feature>
<feature type="binding site" evidence="5">
    <location>
        <position position="376"/>
    </location>
    <ligand>
        <name>S-adenosyl-L-methionine</name>
        <dbReference type="ChEBI" id="CHEBI:59789"/>
    </ligand>
</feature>
<dbReference type="PROSITE" id="PS50926">
    <property type="entry name" value="TRAM"/>
    <property type="match status" value="1"/>
</dbReference>
<comment type="similarity">
    <text evidence="5">Belongs to the class I-like SAM-binding methyltransferase superfamily. RNA M5U methyltransferase family.</text>
</comment>
<protein>
    <submittedName>
        <fullName evidence="9">23S rRNA (Uracil1939-C5)-methyltransferase</fullName>
    </submittedName>
</protein>
<dbReference type="PROSITE" id="PS01230">
    <property type="entry name" value="TRMA_1"/>
    <property type="match status" value="1"/>
</dbReference>
<dbReference type="Pfam" id="PF05958">
    <property type="entry name" value="tRNA_U5-meth_tr"/>
    <property type="match status" value="1"/>
</dbReference>
<dbReference type="Gene3D" id="2.40.50.140">
    <property type="entry name" value="Nucleic acid-binding proteins"/>
    <property type="match status" value="1"/>
</dbReference>
<name>A0A1G7EY43_9PROT</name>
<feature type="domain" description="TRAM" evidence="8">
    <location>
        <begin position="20"/>
        <end position="79"/>
    </location>
</feature>
<evidence type="ECO:0000313" key="10">
    <source>
        <dbReference type="Proteomes" id="UP000199412"/>
    </source>
</evidence>
<dbReference type="Proteomes" id="UP000199412">
    <property type="component" value="Unassembled WGS sequence"/>
</dbReference>
<dbReference type="STRING" id="69960.SAMN05421720_11019"/>
<keyword evidence="2 5" id="KW-0808">Transferase</keyword>
<proteinExistence type="inferred from homology"/>
<dbReference type="PANTHER" id="PTHR11061">
    <property type="entry name" value="RNA M5U METHYLTRANSFERASE"/>
    <property type="match status" value="1"/>
</dbReference>
<keyword evidence="4" id="KW-0411">Iron-sulfur</keyword>